<gene>
    <name evidence="1" type="ORF">OPDIPICF_02536</name>
</gene>
<reference evidence="1 2" key="1">
    <citation type="submission" date="2019-11" db="EMBL/GenBank/DDBJ databases">
        <authorList>
            <person name="Holert J."/>
        </authorList>
    </citation>
    <scope>NUCLEOTIDE SEQUENCE [LARGE SCALE GENOMIC DNA]</scope>
    <source>
        <strain evidence="1">SB11_3</strain>
    </source>
</reference>
<evidence type="ECO:0000313" key="1">
    <source>
        <dbReference type="EMBL" id="CAA0122014.1"/>
    </source>
</evidence>
<keyword evidence="2" id="KW-1185">Reference proteome</keyword>
<dbReference type="AlphaFoldDB" id="A0A5S9QUD3"/>
<organism evidence="1 2">
    <name type="scientific">BD1-7 clade bacterium</name>
    <dbReference type="NCBI Taxonomy" id="2029982"/>
    <lineage>
        <taxon>Bacteria</taxon>
        <taxon>Pseudomonadati</taxon>
        <taxon>Pseudomonadota</taxon>
        <taxon>Gammaproteobacteria</taxon>
        <taxon>Cellvibrionales</taxon>
        <taxon>Spongiibacteraceae</taxon>
        <taxon>BD1-7 clade</taxon>
    </lineage>
</organism>
<sequence length="259" mass="29406">MQPDWLRRCMFSVQTWADSSGYEYRFVDDSLFELVDDWVLEKTQEQRVIATDIARLKLIQQSLARGYDQVVWMDADFLIFEPNMFELPPDPSVHCAVGREVWIQEDVSTETKPAPRKRFRAYRKVHNAFMVFRRGDSFLNFYCDTAERLLFEQSGRVPPQFIGPKLLTALHNVVQLPVAECAGMLSPDTLEAILYPDGPSADAVLSLFSRKSHVLPSGANLCSSLNGNTAQSQNVGFSDEEMLLLVSRLLDEGRAAFQC</sequence>
<proteinExistence type="predicted"/>
<dbReference type="OrthoDB" id="195155at2"/>
<name>A0A5S9QUD3_9GAMM</name>
<evidence type="ECO:0008006" key="3">
    <source>
        <dbReference type="Google" id="ProtNLM"/>
    </source>
</evidence>
<dbReference type="Proteomes" id="UP000441399">
    <property type="component" value="Unassembled WGS sequence"/>
</dbReference>
<dbReference type="EMBL" id="CACSIO010000045">
    <property type="protein sequence ID" value="CAA0122014.1"/>
    <property type="molecule type" value="Genomic_DNA"/>
</dbReference>
<evidence type="ECO:0000313" key="2">
    <source>
        <dbReference type="Proteomes" id="UP000441399"/>
    </source>
</evidence>
<accession>A0A5S9QUD3</accession>
<protein>
    <recommendedName>
        <fullName evidence="3">Nucleotide-diphospho-sugar transferase domain-containing protein</fullName>
    </recommendedName>
</protein>